<proteinExistence type="inferred from homology"/>
<dbReference type="Proteomes" id="UP000002029">
    <property type="component" value="Chromosome"/>
</dbReference>
<evidence type="ECO:0000256" key="3">
    <source>
        <dbReference type="ARBA" id="ARBA00022729"/>
    </source>
</evidence>
<accession>D2ASS1</accession>
<evidence type="ECO:0000256" key="2">
    <source>
        <dbReference type="ARBA" id="ARBA00022670"/>
    </source>
</evidence>
<evidence type="ECO:0000256" key="6">
    <source>
        <dbReference type="ARBA" id="ARBA00023145"/>
    </source>
</evidence>
<evidence type="ECO:0000313" key="10">
    <source>
        <dbReference type="Proteomes" id="UP000002029"/>
    </source>
</evidence>
<evidence type="ECO:0000256" key="1">
    <source>
        <dbReference type="ARBA" id="ARBA00007664"/>
    </source>
</evidence>
<dbReference type="PRINTS" id="PR00861">
    <property type="entry name" value="ALYTICPTASE"/>
</dbReference>
<dbReference type="CDD" id="cd21112">
    <property type="entry name" value="alphaLP-like"/>
    <property type="match status" value="1"/>
</dbReference>
<name>D2ASS1_STRRD</name>
<dbReference type="STRING" id="479432.Sros_7728"/>
<keyword evidence="5" id="KW-0720">Serine protease</keyword>
<keyword evidence="3" id="KW-0732">Signal</keyword>
<keyword evidence="4" id="KW-0378">Hydrolase</keyword>
<dbReference type="RefSeq" id="WP_012894128.1">
    <property type="nucleotide sequence ID" value="NC_013595.1"/>
</dbReference>
<feature type="domain" description="Peptidase S1A alpha-lytic prodomain" evidence="8">
    <location>
        <begin position="128"/>
        <end position="183"/>
    </location>
</feature>
<keyword evidence="2" id="KW-0645">Protease</keyword>
<evidence type="ECO:0000313" key="9">
    <source>
        <dbReference type="EMBL" id="ACZ90398.1"/>
    </source>
</evidence>
<dbReference type="GO" id="GO:0004252">
    <property type="term" value="F:serine-type endopeptidase activity"/>
    <property type="evidence" value="ECO:0007669"/>
    <property type="project" value="InterPro"/>
</dbReference>
<dbReference type="SUPFAM" id="SSF50494">
    <property type="entry name" value="Trypsin-like serine proteases"/>
    <property type="match status" value="1"/>
</dbReference>
<dbReference type="GO" id="GO:0006508">
    <property type="term" value="P:proteolysis"/>
    <property type="evidence" value="ECO:0007669"/>
    <property type="project" value="UniProtKB-KW"/>
</dbReference>
<dbReference type="GO" id="GO:0005576">
    <property type="term" value="C:extracellular region"/>
    <property type="evidence" value="ECO:0007669"/>
    <property type="project" value="InterPro"/>
</dbReference>
<dbReference type="InterPro" id="IPR004236">
    <property type="entry name" value="Pept_S1_alpha_lytic"/>
</dbReference>
<dbReference type="InterPro" id="IPR009003">
    <property type="entry name" value="Peptidase_S1_PA"/>
</dbReference>
<dbReference type="InterPro" id="IPR001316">
    <property type="entry name" value="Pept_S1A_streptogrisin"/>
</dbReference>
<sequence length="503" mass="51690">MSRRHAVTTGYVLAITALTLAAVPAGAERRAASPAAAVTALAALKPPPGMLEALQRDLGLTPVQAQARLLNEARLAPVVPQLQKALGARFGGAWFRGTTAQNLVAATTSTADIPQILAAGAQAEIVTRPLTQLASIKKKLDQALPVRPVVASVRYVDVKTNKVVILAPKPEAAEILIESAGVDKSAVVVLPSNEQPRPLHDLVGGQTYYVADTNRCSIGFPVFKGTQNGFITAGHCGKPGQTTTGFNRVVQGVFQASSFPTNDYAWVAVNANWTSKPAVDNGAGGTVPVVGAKVAAEGASVCRSGSTTDWHCGIVQQRDASVTYPQGNVFGLTRTNVCAEPGDSGGAFISVDQAQGVASGGSGDCSLGGTTYFQPISPILTAYGLSLQTTAGNPPALSTGTCTGYPRAATGTLTSGQTAAQTPALGYRSTATGIHSGCLHTDVGADFDLYLQKRTGPTWSTVAAAEGVTPNEQIAYTGTAGTYRYQVVSSSGFGPYTLGFNAP</sequence>
<dbReference type="InterPro" id="IPR043504">
    <property type="entry name" value="Peptidase_S1_PA_chymotrypsin"/>
</dbReference>
<protein>
    <submittedName>
        <fullName evidence="9">Streptogrisin C</fullName>
    </submittedName>
</protein>
<dbReference type="eggNOG" id="COG0265">
    <property type="taxonomic scope" value="Bacteria"/>
</dbReference>
<dbReference type="Pfam" id="PF02983">
    <property type="entry name" value="Pro_Al_protease"/>
    <property type="match status" value="1"/>
</dbReference>
<dbReference type="KEGG" id="sro:Sros_7728"/>
<dbReference type="HOGENOM" id="CLU_030648_2_1_11"/>
<keyword evidence="7" id="KW-1015">Disulfide bond</keyword>
<evidence type="ECO:0000256" key="5">
    <source>
        <dbReference type="ARBA" id="ARBA00022825"/>
    </source>
</evidence>
<dbReference type="MEROPS" id="S01.265"/>
<evidence type="ECO:0000256" key="7">
    <source>
        <dbReference type="ARBA" id="ARBA00023157"/>
    </source>
</evidence>
<comment type="similarity">
    <text evidence="1">Belongs to the peptidase S1 family.</text>
</comment>
<evidence type="ECO:0000256" key="4">
    <source>
        <dbReference type="ARBA" id="ARBA00022801"/>
    </source>
</evidence>
<gene>
    <name evidence="9" type="ordered locus">Sros_7728</name>
</gene>
<organism evidence="9 10">
    <name type="scientific">Streptosporangium roseum (strain ATCC 12428 / DSM 43021 / JCM 3005 / KCTC 9067 / NCIMB 10171 / NRRL 2505 / NI 9100)</name>
    <dbReference type="NCBI Taxonomy" id="479432"/>
    <lineage>
        <taxon>Bacteria</taxon>
        <taxon>Bacillati</taxon>
        <taxon>Actinomycetota</taxon>
        <taxon>Actinomycetes</taxon>
        <taxon>Streptosporangiales</taxon>
        <taxon>Streptosporangiaceae</taxon>
        <taxon>Streptosporangium</taxon>
    </lineage>
</organism>
<keyword evidence="10" id="KW-1185">Reference proteome</keyword>
<dbReference type="Gene3D" id="3.30.300.50">
    <property type="match status" value="2"/>
</dbReference>
<keyword evidence="6" id="KW-0865">Zymogen</keyword>
<dbReference type="Gene3D" id="2.60.120.380">
    <property type="match status" value="1"/>
</dbReference>
<dbReference type="AlphaFoldDB" id="D2ASS1"/>
<evidence type="ECO:0000259" key="8">
    <source>
        <dbReference type="Pfam" id="PF02983"/>
    </source>
</evidence>
<dbReference type="Gene3D" id="2.40.10.10">
    <property type="entry name" value="Trypsin-like serine proteases"/>
    <property type="match status" value="2"/>
</dbReference>
<reference evidence="9 10" key="1">
    <citation type="journal article" date="2010" name="Stand. Genomic Sci.">
        <title>Complete genome sequence of Streptosporangium roseum type strain (NI 9100).</title>
        <authorList>
            <person name="Nolan M."/>
            <person name="Sikorski J."/>
            <person name="Jando M."/>
            <person name="Lucas S."/>
            <person name="Lapidus A."/>
            <person name="Glavina Del Rio T."/>
            <person name="Chen F."/>
            <person name="Tice H."/>
            <person name="Pitluck S."/>
            <person name="Cheng J.F."/>
            <person name="Chertkov O."/>
            <person name="Sims D."/>
            <person name="Meincke L."/>
            <person name="Brettin T."/>
            <person name="Han C."/>
            <person name="Detter J.C."/>
            <person name="Bruce D."/>
            <person name="Goodwin L."/>
            <person name="Land M."/>
            <person name="Hauser L."/>
            <person name="Chang Y.J."/>
            <person name="Jeffries C.D."/>
            <person name="Ivanova N."/>
            <person name="Mavromatis K."/>
            <person name="Mikhailova N."/>
            <person name="Chen A."/>
            <person name="Palaniappan K."/>
            <person name="Chain P."/>
            <person name="Rohde M."/>
            <person name="Goker M."/>
            <person name="Bristow J."/>
            <person name="Eisen J.A."/>
            <person name="Markowitz V."/>
            <person name="Hugenholtz P."/>
            <person name="Kyrpides N.C."/>
            <person name="Klenk H.P."/>
        </authorList>
    </citation>
    <scope>NUCLEOTIDE SEQUENCE [LARGE SCALE GENOMIC DNA]</scope>
    <source>
        <strain evidence="10">ATCC 12428 / DSM 43021 / JCM 3005 / NI 9100</strain>
    </source>
</reference>
<dbReference type="OrthoDB" id="8781117at2"/>
<dbReference type="InterPro" id="IPR035070">
    <property type="entry name" value="Streptogrisin_prodomain"/>
</dbReference>
<dbReference type="EMBL" id="CP001814">
    <property type="protein sequence ID" value="ACZ90398.1"/>
    <property type="molecule type" value="Genomic_DNA"/>
</dbReference>